<feature type="domain" description="Mg chelatase-related protein C-terminal" evidence="1">
    <location>
        <begin position="25"/>
        <end position="104"/>
    </location>
</feature>
<dbReference type="AlphaFoldDB" id="A0A932GS65"/>
<dbReference type="PANTHER" id="PTHR32039:SF7">
    <property type="entry name" value="COMPETENCE PROTEIN COMM"/>
    <property type="match status" value="1"/>
</dbReference>
<dbReference type="InterPro" id="IPR045006">
    <property type="entry name" value="CHLI-like"/>
</dbReference>
<evidence type="ECO:0000313" key="3">
    <source>
        <dbReference type="Proteomes" id="UP000741360"/>
    </source>
</evidence>
<evidence type="ECO:0000259" key="1">
    <source>
        <dbReference type="Pfam" id="PF13335"/>
    </source>
</evidence>
<protein>
    <submittedName>
        <fullName evidence="2">GTP-binding protein EngB</fullName>
    </submittedName>
</protein>
<dbReference type="Gene3D" id="3.40.50.300">
    <property type="entry name" value="P-loop containing nucleotide triphosphate hydrolases"/>
    <property type="match status" value="1"/>
</dbReference>
<comment type="caution">
    <text evidence="2">The sequence shown here is derived from an EMBL/GenBank/DDBJ whole genome shotgun (WGS) entry which is preliminary data.</text>
</comment>
<name>A0A932GS65_UNCTE</name>
<dbReference type="InterPro" id="IPR027417">
    <property type="entry name" value="P-loop_NTPase"/>
</dbReference>
<gene>
    <name evidence="2" type="ORF">HYY65_13095</name>
</gene>
<dbReference type="PANTHER" id="PTHR32039">
    <property type="entry name" value="MAGNESIUM-CHELATASE SUBUNIT CHLI"/>
    <property type="match status" value="1"/>
</dbReference>
<reference evidence="2" key="1">
    <citation type="submission" date="2020-07" db="EMBL/GenBank/DDBJ databases">
        <title>Huge and variable diversity of episymbiotic CPR bacteria and DPANN archaea in groundwater ecosystems.</title>
        <authorList>
            <person name="He C.Y."/>
            <person name="Keren R."/>
            <person name="Whittaker M."/>
            <person name="Farag I.F."/>
            <person name="Doudna J."/>
            <person name="Cate J.H.D."/>
            <person name="Banfield J.F."/>
        </authorList>
    </citation>
    <scope>NUCLEOTIDE SEQUENCE</scope>
    <source>
        <strain evidence="2">NC_groundwater_717_Ag_S-0.2um_59_8</strain>
    </source>
</reference>
<dbReference type="InterPro" id="IPR025158">
    <property type="entry name" value="Mg_chelat-rel_C"/>
</dbReference>
<dbReference type="Proteomes" id="UP000741360">
    <property type="component" value="Unassembled WGS sequence"/>
</dbReference>
<proteinExistence type="predicted"/>
<dbReference type="Pfam" id="PF13335">
    <property type="entry name" value="Mg_chelatase_C"/>
    <property type="match status" value="1"/>
</dbReference>
<evidence type="ECO:0000313" key="2">
    <source>
        <dbReference type="EMBL" id="MBI3015960.1"/>
    </source>
</evidence>
<organism evidence="2 3">
    <name type="scientific">Tectimicrobiota bacterium</name>
    <dbReference type="NCBI Taxonomy" id="2528274"/>
    <lineage>
        <taxon>Bacteria</taxon>
        <taxon>Pseudomonadati</taxon>
        <taxon>Nitrospinota/Tectimicrobiota group</taxon>
        <taxon>Candidatus Tectimicrobiota</taxon>
    </lineage>
</organism>
<sequence length="111" mass="12835">MVHGSTFSFRAKSSCLRPRSRRRAAIFSPRALGWGPNVHMTPRHTRRYCRIDLQGEKLLELAVEKLGLSARGHQRILKVARTIADLAEEEEIRTEHLSEAIQYRSLDRRLT</sequence>
<dbReference type="EMBL" id="JACPSX010000251">
    <property type="protein sequence ID" value="MBI3015960.1"/>
    <property type="molecule type" value="Genomic_DNA"/>
</dbReference>
<accession>A0A932GS65</accession>